<dbReference type="AlphaFoldDB" id="A0A9P5CLV9"/>
<dbReference type="Gene3D" id="3.40.50.300">
    <property type="entry name" value="P-loop containing nucleotide triphosphate hydrolases"/>
    <property type="match status" value="2"/>
</dbReference>
<keyword evidence="8" id="KW-0413">Isomerase</keyword>
<dbReference type="CDD" id="cd18794">
    <property type="entry name" value="SF2_C_RecQ"/>
    <property type="match status" value="1"/>
</dbReference>
<dbReference type="PANTHER" id="PTHR13710:SF153">
    <property type="entry name" value="RECQ-LIKE DNA HELICASE BLM"/>
    <property type="match status" value="1"/>
</dbReference>
<dbReference type="GeneID" id="63834841"/>
<comment type="catalytic activity">
    <reaction evidence="10 11">
        <text>Couples ATP hydrolysis with the unwinding of duplex DNA by translocating in the 3'-5' direction.</text>
        <dbReference type="EC" id="5.6.2.4"/>
    </reaction>
</comment>
<dbReference type="GO" id="GO:0003677">
    <property type="term" value="F:DNA binding"/>
    <property type="evidence" value="ECO:0007669"/>
    <property type="project" value="UniProtKB-KW"/>
</dbReference>
<dbReference type="Pfam" id="PF00270">
    <property type="entry name" value="DEAD"/>
    <property type="match status" value="1"/>
</dbReference>
<feature type="domain" description="Helicase C-terminal" evidence="13">
    <location>
        <begin position="234"/>
        <end position="385"/>
    </location>
</feature>
<keyword evidence="4 11" id="KW-0378">Hydrolase</keyword>
<reference evidence="14" key="1">
    <citation type="journal article" date="2020" name="Phytopathology">
        <title>Genome sequence of the chestnut blight fungus Cryphonectria parasitica EP155: A fundamental resource for an archetypical invasive plant pathogen.</title>
        <authorList>
            <person name="Crouch J.A."/>
            <person name="Dawe A."/>
            <person name="Aerts A."/>
            <person name="Barry K."/>
            <person name="Churchill A.C.L."/>
            <person name="Grimwood J."/>
            <person name="Hillman B."/>
            <person name="Milgroom M.G."/>
            <person name="Pangilinan J."/>
            <person name="Smith M."/>
            <person name="Salamov A."/>
            <person name="Schmutz J."/>
            <person name="Yadav J."/>
            <person name="Grigoriev I.V."/>
            <person name="Nuss D."/>
        </authorList>
    </citation>
    <scope>NUCLEOTIDE SEQUENCE</scope>
    <source>
        <strain evidence="14">EP155</strain>
    </source>
</reference>
<dbReference type="OrthoDB" id="10261556at2759"/>
<evidence type="ECO:0000313" key="15">
    <source>
        <dbReference type="Proteomes" id="UP000803844"/>
    </source>
</evidence>
<evidence type="ECO:0000256" key="7">
    <source>
        <dbReference type="ARBA" id="ARBA00023125"/>
    </source>
</evidence>
<dbReference type="GO" id="GO:0043138">
    <property type="term" value="F:3'-5' DNA helicase activity"/>
    <property type="evidence" value="ECO:0007669"/>
    <property type="project" value="UniProtKB-EC"/>
</dbReference>
<comment type="catalytic activity">
    <reaction evidence="11">
        <text>ATP + H2O = ADP + phosphate + H(+)</text>
        <dbReference type="Rhea" id="RHEA:13065"/>
        <dbReference type="ChEBI" id="CHEBI:15377"/>
        <dbReference type="ChEBI" id="CHEBI:15378"/>
        <dbReference type="ChEBI" id="CHEBI:30616"/>
        <dbReference type="ChEBI" id="CHEBI:43474"/>
        <dbReference type="ChEBI" id="CHEBI:456216"/>
    </reaction>
</comment>
<accession>A0A9P5CLV9</accession>
<dbReference type="GO" id="GO:0005737">
    <property type="term" value="C:cytoplasm"/>
    <property type="evidence" value="ECO:0007669"/>
    <property type="project" value="TreeGrafter"/>
</dbReference>
<dbReference type="EMBL" id="MU032350">
    <property type="protein sequence ID" value="KAF3762456.1"/>
    <property type="molecule type" value="Genomic_DNA"/>
</dbReference>
<dbReference type="GO" id="GO:0000724">
    <property type="term" value="P:double-strand break repair via homologous recombination"/>
    <property type="evidence" value="ECO:0007669"/>
    <property type="project" value="TreeGrafter"/>
</dbReference>
<dbReference type="GO" id="GO:0009378">
    <property type="term" value="F:four-way junction helicase activity"/>
    <property type="evidence" value="ECO:0007669"/>
    <property type="project" value="TreeGrafter"/>
</dbReference>
<evidence type="ECO:0000313" key="14">
    <source>
        <dbReference type="EMBL" id="KAF3762456.1"/>
    </source>
</evidence>
<dbReference type="Proteomes" id="UP000803844">
    <property type="component" value="Unassembled WGS sequence"/>
</dbReference>
<keyword evidence="3 11" id="KW-0547">Nucleotide-binding</keyword>
<dbReference type="GO" id="GO:0016787">
    <property type="term" value="F:hydrolase activity"/>
    <property type="evidence" value="ECO:0007669"/>
    <property type="project" value="UniProtKB-KW"/>
</dbReference>
<dbReference type="Pfam" id="PF09382">
    <property type="entry name" value="RQC"/>
    <property type="match status" value="1"/>
</dbReference>
<dbReference type="RefSeq" id="XP_040773435.1">
    <property type="nucleotide sequence ID" value="XM_040917712.1"/>
</dbReference>
<dbReference type="Pfam" id="PF16124">
    <property type="entry name" value="RecQ_Zn_bind"/>
    <property type="match status" value="1"/>
</dbReference>
<keyword evidence="5 11" id="KW-0347">Helicase</keyword>
<dbReference type="EC" id="5.6.2.4" evidence="11"/>
<keyword evidence="6 11" id="KW-0067">ATP-binding</keyword>
<proteinExistence type="inferred from homology"/>
<keyword evidence="15" id="KW-1185">Reference proteome</keyword>
<dbReference type="SMART" id="SM00490">
    <property type="entry name" value="HELICc"/>
    <property type="match status" value="1"/>
</dbReference>
<dbReference type="InterPro" id="IPR027417">
    <property type="entry name" value="P-loop_NTPase"/>
</dbReference>
<dbReference type="PROSITE" id="PS51192">
    <property type="entry name" value="HELICASE_ATP_BIND_1"/>
    <property type="match status" value="1"/>
</dbReference>
<dbReference type="FunFam" id="3.40.50.300:FF:000537">
    <property type="entry name" value="Bloom syndrome RecQ-like helicase"/>
    <property type="match status" value="1"/>
</dbReference>
<dbReference type="SUPFAM" id="SSF46785">
    <property type="entry name" value="Winged helix' DNA-binding domain"/>
    <property type="match status" value="1"/>
</dbReference>
<evidence type="ECO:0000259" key="13">
    <source>
        <dbReference type="PROSITE" id="PS51194"/>
    </source>
</evidence>
<comment type="similarity">
    <text evidence="2 11">Belongs to the helicase family. RecQ subfamily.</text>
</comment>
<dbReference type="InterPro" id="IPR014001">
    <property type="entry name" value="Helicase_ATP-bd"/>
</dbReference>
<dbReference type="InterPro" id="IPR032284">
    <property type="entry name" value="RecQ_Zn-bd"/>
</dbReference>
<dbReference type="Pfam" id="PF00271">
    <property type="entry name" value="Helicase_C"/>
    <property type="match status" value="1"/>
</dbReference>
<evidence type="ECO:0000256" key="1">
    <source>
        <dbReference type="ARBA" id="ARBA00004123"/>
    </source>
</evidence>
<keyword evidence="7" id="KW-0238">DNA-binding</keyword>
<dbReference type="InterPro" id="IPR001650">
    <property type="entry name" value="Helicase_C-like"/>
</dbReference>
<dbReference type="CDD" id="cd17920">
    <property type="entry name" value="DEXHc_RecQ"/>
    <property type="match status" value="1"/>
</dbReference>
<dbReference type="FunFam" id="3.40.50.300:FF:001975">
    <property type="entry name" value="ATP-dependent DNA helicase"/>
    <property type="match status" value="1"/>
</dbReference>
<dbReference type="InterPro" id="IPR004589">
    <property type="entry name" value="DNA_helicase_ATP-dep_RecQ"/>
</dbReference>
<evidence type="ECO:0000256" key="4">
    <source>
        <dbReference type="ARBA" id="ARBA00022801"/>
    </source>
</evidence>
<evidence type="ECO:0000256" key="8">
    <source>
        <dbReference type="ARBA" id="ARBA00023235"/>
    </source>
</evidence>
<evidence type="ECO:0000256" key="3">
    <source>
        <dbReference type="ARBA" id="ARBA00022741"/>
    </source>
</evidence>
<dbReference type="NCBIfam" id="TIGR00614">
    <property type="entry name" value="recQ_fam"/>
    <property type="match status" value="1"/>
</dbReference>
<name>A0A9P5CLV9_CRYP1</name>
<evidence type="ECO:0000256" key="6">
    <source>
        <dbReference type="ARBA" id="ARBA00022840"/>
    </source>
</evidence>
<evidence type="ECO:0000256" key="2">
    <source>
        <dbReference type="ARBA" id="ARBA00005446"/>
    </source>
</evidence>
<dbReference type="Gene3D" id="1.10.10.10">
    <property type="entry name" value="Winged helix-like DNA-binding domain superfamily/Winged helix DNA-binding domain"/>
    <property type="match status" value="1"/>
</dbReference>
<keyword evidence="9 11" id="KW-0539">Nucleus</keyword>
<evidence type="ECO:0000256" key="5">
    <source>
        <dbReference type="ARBA" id="ARBA00022806"/>
    </source>
</evidence>
<dbReference type="GO" id="GO:0005524">
    <property type="term" value="F:ATP binding"/>
    <property type="evidence" value="ECO:0007669"/>
    <property type="project" value="UniProtKB-KW"/>
</dbReference>
<dbReference type="GO" id="GO:0005694">
    <property type="term" value="C:chromosome"/>
    <property type="evidence" value="ECO:0007669"/>
    <property type="project" value="TreeGrafter"/>
</dbReference>
<dbReference type="PANTHER" id="PTHR13710">
    <property type="entry name" value="DNA HELICASE RECQ FAMILY MEMBER"/>
    <property type="match status" value="1"/>
</dbReference>
<dbReference type="InterPro" id="IPR011545">
    <property type="entry name" value="DEAD/DEAH_box_helicase_dom"/>
</dbReference>
<dbReference type="InterPro" id="IPR018982">
    <property type="entry name" value="RQC_domain"/>
</dbReference>
<feature type="domain" description="Helicase ATP-binding" evidence="12">
    <location>
        <begin position="30"/>
        <end position="212"/>
    </location>
</feature>
<comment type="subcellular location">
    <subcellularLocation>
        <location evidence="1 11">Nucleus</location>
    </subcellularLocation>
</comment>
<dbReference type="SUPFAM" id="SSF52540">
    <property type="entry name" value="P-loop containing nucleoside triphosphate hydrolases"/>
    <property type="match status" value="1"/>
</dbReference>
<dbReference type="InterPro" id="IPR036388">
    <property type="entry name" value="WH-like_DNA-bd_sf"/>
</dbReference>
<gene>
    <name evidence="14" type="ORF">M406DRAFT_265118</name>
</gene>
<dbReference type="GO" id="GO:0005634">
    <property type="term" value="C:nucleus"/>
    <property type="evidence" value="ECO:0007669"/>
    <property type="project" value="UniProtKB-SubCell"/>
</dbReference>
<evidence type="ECO:0000259" key="12">
    <source>
        <dbReference type="PROSITE" id="PS51192"/>
    </source>
</evidence>
<dbReference type="PROSITE" id="PS00690">
    <property type="entry name" value="DEAH_ATP_HELICASE"/>
    <property type="match status" value="1"/>
</dbReference>
<dbReference type="SMART" id="SM00487">
    <property type="entry name" value="DEXDc"/>
    <property type="match status" value="1"/>
</dbReference>
<evidence type="ECO:0000256" key="10">
    <source>
        <dbReference type="ARBA" id="ARBA00034617"/>
    </source>
</evidence>
<organism evidence="14 15">
    <name type="scientific">Cryphonectria parasitica (strain ATCC 38755 / EP155)</name>
    <dbReference type="NCBI Taxonomy" id="660469"/>
    <lineage>
        <taxon>Eukaryota</taxon>
        <taxon>Fungi</taxon>
        <taxon>Dikarya</taxon>
        <taxon>Ascomycota</taxon>
        <taxon>Pezizomycotina</taxon>
        <taxon>Sordariomycetes</taxon>
        <taxon>Sordariomycetidae</taxon>
        <taxon>Diaporthales</taxon>
        <taxon>Cryphonectriaceae</taxon>
        <taxon>Cryphonectria-Endothia species complex</taxon>
        <taxon>Cryphonectria</taxon>
    </lineage>
</organism>
<evidence type="ECO:0000256" key="11">
    <source>
        <dbReference type="RuleBase" id="RU364117"/>
    </source>
</evidence>
<comment type="caution">
    <text evidence="14">The sequence shown here is derived from an EMBL/GenBank/DDBJ whole genome shotgun (WGS) entry which is preliminary data.</text>
</comment>
<protein>
    <recommendedName>
        <fullName evidence="11">ATP-dependent DNA helicase</fullName>
        <ecNumber evidence="11">5.6.2.4</ecNumber>
    </recommendedName>
</protein>
<dbReference type="GO" id="GO:0006260">
    <property type="term" value="P:DNA replication"/>
    <property type="evidence" value="ECO:0007669"/>
    <property type="project" value="InterPro"/>
</dbReference>
<sequence length="540" mass="61402">MQHPWSNDVLQAFKDRFRLEGFRTNQLEAINATLAGQDAFVLMPTGGGKSLCYQLPAVVNSGMTQGVTVVVTPLLSLMQDQIDHLTARGIIAKSFKGDTKEAEKKEILQMFKRQPNPEHYVQLLYVTPEMINKSTNLLQGLSDLHRKNKFARLVIDEAHCVSQWGHDFRPDYKELGQIHTQFQGVPIIALTATATNNVIVDVKHNLHMEQCKVFSQSFNRPNLYYEVRSKETQTVDKIAHLINEKYRNMTGIVYTLARKQTEQIAEKLRAHGVNAEHYHASMPAEDKTRVQRSWQNGHIKVVVATIAFGMGIDKPDVRFVIHQYLPKSLEGYYQETGRAGRDGLRSDCYLFFSYGDIRQLRTFIDDSGGSDAQKHRQHEMLNRVIMFCQNQRDCRRSQLLHYFGETLSEEQCGKTCDNCKNGGHFEVVDRTEYAQAVLQAVMCHARLTMPQCTDMLLGKRKPEQDKGPQHVYGIAKGLTKYEINRIITELALQNGLGEHNSIPNGRGPPIRYLIVRAPTAHLPCLPLTSLCRLENKRPAS</sequence>
<dbReference type="InterPro" id="IPR002464">
    <property type="entry name" value="DNA/RNA_helicase_DEAH_CS"/>
</dbReference>
<evidence type="ECO:0000256" key="9">
    <source>
        <dbReference type="ARBA" id="ARBA00023242"/>
    </source>
</evidence>
<dbReference type="PROSITE" id="PS51194">
    <property type="entry name" value="HELICASE_CTER"/>
    <property type="match status" value="1"/>
</dbReference>
<dbReference type="InterPro" id="IPR036390">
    <property type="entry name" value="WH_DNA-bd_sf"/>
</dbReference>